<dbReference type="CDD" id="cd02007">
    <property type="entry name" value="TPP_DXS"/>
    <property type="match status" value="1"/>
</dbReference>
<evidence type="ECO:0000256" key="9">
    <source>
        <dbReference type="ARBA" id="ARBA00023229"/>
    </source>
</evidence>
<dbReference type="HAMAP" id="MF_00315">
    <property type="entry name" value="DXP_synth"/>
    <property type="match status" value="1"/>
</dbReference>
<feature type="binding site" evidence="11">
    <location>
        <position position="97"/>
    </location>
    <ligand>
        <name>thiamine diphosphate</name>
        <dbReference type="ChEBI" id="CHEBI:58937"/>
    </ligand>
</feature>
<dbReference type="SUPFAM" id="SSF52518">
    <property type="entry name" value="Thiamin diphosphate-binding fold (THDP-binding)"/>
    <property type="match status" value="2"/>
</dbReference>
<comment type="subunit">
    <text evidence="3 11">Homodimer.</text>
</comment>
<gene>
    <name evidence="11 14" type="primary">dxs</name>
    <name evidence="14" type="ORF">EMEDMD4_70092</name>
</gene>
<dbReference type="SMART" id="SM00861">
    <property type="entry name" value="Transket_pyr"/>
    <property type="match status" value="1"/>
</dbReference>
<evidence type="ECO:0000313" key="14">
    <source>
        <dbReference type="EMBL" id="VTZ64789.1"/>
    </source>
</evidence>
<evidence type="ECO:0000256" key="4">
    <source>
        <dbReference type="ARBA" id="ARBA00022679"/>
    </source>
</evidence>
<organism evidence="14 15">
    <name type="scientific">Sinorhizobium medicae</name>
    <dbReference type="NCBI Taxonomy" id="110321"/>
    <lineage>
        <taxon>Bacteria</taxon>
        <taxon>Pseudomonadati</taxon>
        <taxon>Pseudomonadota</taxon>
        <taxon>Alphaproteobacteria</taxon>
        <taxon>Hyphomicrobiales</taxon>
        <taxon>Rhizobiaceae</taxon>
        <taxon>Sinorhizobium/Ensifer group</taxon>
        <taxon>Sinorhizobium</taxon>
    </lineage>
</organism>
<dbReference type="UniPathway" id="UPA00064">
    <property type="reaction ID" value="UER00091"/>
</dbReference>
<dbReference type="Pfam" id="PF02779">
    <property type="entry name" value="Transket_pyr"/>
    <property type="match status" value="1"/>
</dbReference>
<dbReference type="InterPro" id="IPR029061">
    <property type="entry name" value="THDP-binding"/>
</dbReference>
<dbReference type="InterPro" id="IPR049557">
    <property type="entry name" value="Transketolase_CS"/>
</dbReference>
<dbReference type="FunFam" id="3.40.50.920:FF:000002">
    <property type="entry name" value="1-deoxy-D-xylulose-5-phosphate synthase"/>
    <property type="match status" value="1"/>
</dbReference>
<dbReference type="FunFam" id="3.40.50.970:FF:000005">
    <property type="entry name" value="1-deoxy-D-xylulose-5-phosphate synthase"/>
    <property type="match status" value="1"/>
</dbReference>
<dbReference type="PROSITE" id="PS00802">
    <property type="entry name" value="TRANSKETOLASE_2"/>
    <property type="match status" value="1"/>
</dbReference>
<dbReference type="GO" id="GO:0016114">
    <property type="term" value="P:terpenoid biosynthetic process"/>
    <property type="evidence" value="ECO:0007669"/>
    <property type="project" value="UniProtKB-UniRule"/>
</dbReference>
<dbReference type="GO" id="GO:0008661">
    <property type="term" value="F:1-deoxy-D-xylulose-5-phosphate synthase activity"/>
    <property type="evidence" value="ECO:0007669"/>
    <property type="project" value="UniProtKB-UniRule"/>
</dbReference>
<protein>
    <recommendedName>
        <fullName evidence="11">1-deoxy-D-xylulose-5-phosphate synthase</fullName>
        <ecNumber evidence="11">2.2.1.7</ecNumber>
    </recommendedName>
    <alternativeName>
        <fullName evidence="11">1-deoxyxylulose-5-phosphate synthase</fullName>
        <shortName evidence="11">DXP synthase</shortName>
        <shortName evidence="11">DXPS</shortName>
    </alternativeName>
</protein>
<dbReference type="NCBIfam" id="NF003933">
    <property type="entry name" value="PRK05444.2-2"/>
    <property type="match status" value="1"/>
</dbReference>
<dbReference type="PANTHER" id="PTHR43322:SF5">
    <property type="entry name" value="1-DEOXY-D-XYLULOSE-5-PHOSPHATE SYNTHASE, CHLOROPLASTIC"/>
    <property type="match status" value="1"/>
</dbReference>
<feature type="region of interest" description="Disordered" evidence="12">
    <location>
        <begin position="1"/>
        <end position="25"/>
    </location>
</feature>
<name>A0A508X4U5_9HYPH</name>
<feature type="binding site" evidence="11">
    <location>
        <position position="307"/>
    </location>
    <ligand>
        <name>thiamine diphosphate</name>
        <dbReference type="ChEBI" id="CHEBI:58937"/>
    </ligand>
</feature>
<dbReference type="GO" id="GO:0009228">
    <property type="term" value="P:thiamine biosynthetic process"/>
    <property type="evidence" value="ECO:0007669"/>
    <property type="project" value="UniProtKB-UniRule"/>
</dbReference>
<dbReference type="Gene3D" id="3.40.50.970">
    <property type="match status" value="2"/>
</dbReference>
<dbReference type="InterPro" id="IPR009014">
    <property type="entry name" value="Transketo_C/PFOR_II"/>
</dbReference>
<dbReference type="NCBIfam" id="TIGR00204">
    <property type="entry name" value="dxs"/>
    <property type="match status" value="1"/>
</dbReference>
<keyword evidence="4 11" id="KW-0808">Transferase</keyword>
<comment type="catalytic activity">
    <reaction evidence="11">
        <text>D-glyceraldehyde 3-phosphate + pyruvate + H(+) = 1-deoxy-D-xylulose 5-phosphate + CO2</text>
        <dbReference type="Rhea" id="RHEA:12605"/>
        <dbReference type="ChEBI" id="CHEBI:15361"/>
        <dbReference type="ChEBI" id="CHEBI:15378"/>
        <dbReference type="ChEBI" id="CHEBI:16526"/>
        <dbReference type="ChEBI" id="CHEBI:57792"/>
        <dbReference type="ChEBI" id="CHEBI:59776"/>
        <dbReference type="EC" id="2.2.1.7"/>
    </reaction>
</comment>
<dbReference type="SUPFAM" id="SSF52922">
    <property type="entry name" value="TK C-terminal domain-like"/>
    <property type="match status" value="1"/>
</dbReference>
<evidence type="ECO:0000256" key="2">
    <source>
        <dbReference type="ARBA" id="ARBA00011081"/>
    </source>
</evidence>
<evidence type="ECO:0000256" key="1">
    <source>
        <dbReference type="ARBA" id="ARBA00004980"/>
    </source>
</evidence>
<comment type="pathway">
    <text evidence="1 11">Metabolic intermediate biosynthesis; 1-deoxy-D-xylulose 5-phosphate biosynthesis; 1-deoxy-D-xylulose 5-phosphate from D-glyceraldehyde 3-phosphate and pyruvate: step 1/1.</text>
</comment>
<feature type="binding site" evidence="11">
    <location>
        <position position="169"/>
    </location>
    <ligand>
        <name>Mg(2+)</name>
        <dbReference type="ChEBI" id="CHEBI:18420"/>
    </ligand>
</feature>
<dbReference type="Gene3D" id="3.40.50.920">
    <property type="match status" value="1"/>
</dbReference>
<keyword evidence="7 11" id="KW-0784">Thiamine biosynthesis</keyword>
<feature type="binding site" evidence="11">
    <location>
        <position position="389"/>
    </location>
    <ligand>
        <name>thiamine diphosphate</name>
        <dbReference type="ChEBI" id="CHEBI:58937"/>
    </ligand>
</feature>
<dbReference type="GO" id="GO:0000287">
    <property type="term" value="F:magnesium ion binding"/>
    <property type="evidence" value="ECO:0007669"/>
    <property type="project" value="UniProtKB-UniRule"/>
</dbReference>
<dbReference type="InterPro" id="IPR005475">
    <property type="entry name" value="Transketolase-like_Pyr-bd"/>
</dbReference>
<comment type="function">
    <text evidence="10 11">Catalyzes the acyloin condensation reaction between C atoms 2 and 3 of pyruvate and glyceraldehyde 3-phosphate to yield 1-deoxy-D-xylulose-5-phosphate (DXP).</text>
</comment>
<reference evidence="14 15" key="1">
    <citation type="submission" date="2019-06" db="EMBL/GenBank/DDBJ databases">
        <authorList>
            <person name="Le Quere A."/>
            <person name="Colella S."/>
        </authorList>
    </citation>
    <scope>NUCLEOTIDE SEQUENCE [LARGE SCALE GENOMIC DNA]</scope>
    <source>
        <strain evidence="14">EmedicaeMD41</strain>
    </source>
</reference>
<feature type="binding site" evidence="11">
    <location>
        <begin position="170"/>
        <end position="171"/>
    </location>
    <ligand>
        <name>thiamine diphosphate</name>
        <dbReference type="ChEBI" id="CHEBI:58937"/>
    </ligand>
</feature>
<dbReference type="Pfam" id="PF13292">
    <property type="entry name" value="DXP_synthase_N"/>
    <property type="match status" value="1"/>
</dbReference>
<proteinExistence type="inferred from homology"/>
<dbReference type="EC" id="2.2.1.7" evidence="11"/>
<evidence type="ECO:0000256" key="3">
    <source>
        <dbReference type="ARBA" id="ARBA00011738"/>
    </source>
</evidence>
<evidence type="ECO:0000256" key="12">
    <source>
        <dbReference type="SAM" id="MobiDB-lite"/>
    </source>
</evidence>
<dbReference type="AlphaFoldDB" id="A0A508X4U5"/>
<dbReference type="EMBL" id="CABFNB010000139">
    <property type="protein sequence ID" value="VTZ64789.1"/>
    <property type="molecule type" value="Genomic_DNA"/>
</dbReference>
<dbReference type="InterPro" id="IPR005477">
    <property type="entry name" value="Dxylulose-5-P_synthase"/>
</dbReference>
<dbReference type="GO" id="GO:0019288">
    <property type="term" value="P:isopentenyl diphosphate biosynthetic process, methylerythritol 4-phosphate pathway"/>
    <property type="evidence" value="ECO:0007669"/>
    <property type="project" value="UniProtKB-ARBA"/>
</dbReference>
<keyword evidence="5 11" id="KW-0479">Metal-binding</keyword>
<feature type="domain" description="Transketolase-like pyrimidine-binding" evidence="13">
    <location>
        <begin position="338"/>
        <end position="503"/>
    </location>
</feature>
<evidence type="ECO:0000313" key="15">
    <source>
        <dbReference type="Proteomes" id="UP000507954"/>
    </source>
</evidence>
<feature type="binding site" evidence="11">
    <location>
        <position position="198"/>
    </location>
    <ligand>
        <name>Mg(2+)</name>
        <dbReference type="ChEBI" id="CHEBI:18420"/>
    </ligand>
</feature>
<comment type="cofactor">
    <cofactor evidence="11">
        <name>Mg(2+)</name>
        <dbReference type="ChEBI" id="CHEBI:18420"/>
    </cofactor>
    <text evidence="11">Binds 1 Mg(2+) ion per subunit.</text>
</comment>
<dbReference type="Proteomes" id="UP000507954">
    <property type="component" value="Unassembled WGS sequence"/>
</dbReference>
<accession>A0A508X4U5</accession>
<dbReference type="InterPro" id="IPR033248">
    <property type="entry name" value="Transketolase_C"/>
</dbReference>
<evidence type="ECO:0000256" key="11">
    <source>
        <dbReference type="HAMAP-Rule" id="MF_00315"/>
    </source>
</evidence>
<evidence type="ECO:0000256" key="10">
    <source>
        <dbReference type="ARBA" id="ARBA00055605"/>
    </source>
</evidence>
<dbReference type="PANTHER" id="PTHR43322">
    <property type="entry name" value="1-D-DEOXYXYLULOSE 5-PHOSPHATE SYNTHASE-RELATED"/>
    <property type="match status" value="1"/>
</dbReference>
<dbReference type="Pfam" id="PF02780">
    <property type="entry name" value="Transketolase_C"/>
    <property type="match status" value="1"/>
</dbReference>
<dbReference type="CDD" id="cd07033">
    <property type="entry name" value="TPP_PYR_DXS_TK_like"/>
    <property type="match status" value="1"/>
</dbReference>
<evidence type="ECO:0000259" key="13">
    <source>
        <dbReference type="SMART" id="SM00861"/>
    </source>
</evidence>
<dbReference type="RefSeq" id="WP_018208823.1">
    <property type="nucleotide sequence ID" value="NZ_ATYC01000022.1"/>
</dbReference>
<feature type="binding site" evidence="11">
    <location>
        <begin position="138"/>
        <end position="140"/>
    </location>
    <ligand>
        <name>thiamine diphosphate</name>
        <dbReference type="ChEBI" id="CHEBI:58937"/>
    </ligand>
</feature>
<dbReference type="GO" id="GO:0030976">
    <property type="term" value="F:thiamine pyrophosphate binding"/>
    <property type="evidence" value="ECO:0007669"/>
    <property type="project" value="UniProtKB-UniRule"/>
</dbReference>
<evidence type="ECO:0000256" key="5">
    <source>
        <dbReference type="ARBA" id="ARBA00022723"/>
    </source>
</evidence>
<comment type="similarity">
    <text evidence="2 11">Belongs to the transketolase family. DXPS subfamily.</text>
</comment>
<keyword evidence="6 11" id="KW-0460">Magnesium</keyword>
<evidence type="ECO:0000256" key="6">
    <source>
        <dbReference type="ARBA" id="ARBA00022842"/>
    </source>
</evidence>
<dbReference type="PROSITE" id="PS00801">
    <property type="entry name" value="TRANSKETOLASE_1"/>
    <property type="match status" value="1"/>
</dbReference>
<keyword evidence="9 11" id="KW-0414">Isoprene biosynthesis</keyword>
<evidence type="ECO:0000256" key="8">
    <source>
        <dbReference type="ARBA" id="ARBA00023052"/>
    </source>
</evidence>
<dbReference type="InterPro" id="IPR020826">
    <property type="entry name" value="Transketolase_BS"/>
</dbReference>
<keyword evidence="8 11" id="KW-0786">Thiamine pyrophosphate</keyword>
<sequence length="658" mass="70018">MRAPSSGAHEACSVTQLPTNPMPATPLLDKVRYPDDLKKIDDRDLPQLAAELRAEMVDAVSRTGGHLGAGLGVVELTIAIHKIFDTPHDRLIFDVGHQCYPHKILTGRRDRIRTLRQEDGLSGFTRRAESEYDPFGAAHSSTSISAGLGMAVAAELDGKSRNVIAVIGDGAMSAGMAFEALNNAGALDARLIVILNDNDMSIAPPTGAMSAYLARLASGRTYMGIREVGKKLTAYLGKTVDRAITRAVEHARGYVTGGTLFEEMGFYHIGPIDGHSFDHLLPVLRNVRDNAKGPVLIHVVTQKGKGYPPAEAAADKYHGVNKFDVITGAQAKAKPNAPAYTSVFADALTLEASLDDKIVAITAAMPSGTGLDRFASVHPSRCFDVGIAEQHAVTFAAGLAAEGYKPFAALYSTFLQRAYDQVVHDVAIQGLPVRFPIDRAGFVGADGPTHAGSFDTTYLATLPGFVVMAAADEAELKHMVRTAAAYDDGPISFRYPRGEGVGVELPERGEILEIGKGRVIKQGSKVALLSFGTRLADCLLAAEDLDAAGLSTTVADARFAKPLDHDLIRQLARHHEVLITIEEGAVGGFASHVLQFLAEEGLIDGGLKVRPMIMPDVWMEQAKPEAMYTRAGLDRAGIVSTVFKALGQKRGVGLGAAG</sequence>
<feature type="binding site" evidence="11">
    <location>
        <position position="198"/>
    </location>
    <ligand>
        <name>thiamine diphosphate</name>
        <dbReference type="ChEBI" id="CHEBI:58937"/>
    </ligand>
</feature>
<evidence type="ECO:0000256" key="7">
    <source>
        <dbReference type="ARBA" id="ARBA00022977"/>
    </source>
</evidence>
<comment type="cofactor">
    <cofactor evidence="11">
        <name>thiamine diphosphate</name>
        <dbReference type="ChEBI" id="CHEBI:58937"/>
    </cofactor>
    <text evidence="11">Binds 1 thiamine pyrophosphate per subunit.</text>
</comment>